<name>A0A9W6ZL22_9STRA</name>
<organism evidence="1 2">
    <name type="scientific">Triparma strigata</name>
    <dbReference type="NCBI Taxonomy" id="1606541"/>
    <lineage>
        <taxon>Eukaryota</taxon>
        <taxon>Sar</taxon>
        <taxon>Stramenopiles</taxon>
        <taxon>Ochrophyta</taxon>
        <taxon>Bolidophyceae</taxon>
        <taxon>Parmales</taxon>
        <taxon>Triparmaceae</taxon>
        <taxon>Triparma</taxon>
    </lineage>
</organism>
<protein>
    <submittedName>
        <fullName evidence="1">Uncharacterized protein</fullName>
    </submittedName>
</protein>
<dbReference type="AlphaFoldDB" id="A0A9W6ZL22"/>
<comment type="caution">
    <text evidence="1">The sequence shown here is derived from an EMBL/GenBank/DDBJ whole genome shotgun (WGS) entry which is preliminary data.</text>
</comment>
<dbReference type="OrthoDB" id="190588at2759"/>
<keyword evidence="2" id="KW-1185">Reference proteome</keyword>
<dbReference type="EMBL" id="BRXY01000011">
    <property type="protein sequence ID" value="GMH52449.1"/>
    <property type="molecule type" value="Genomic_DNA"/>
</dbReference>
<evidence type="ECO:0000313" key="1">
    <source>
        <dbReference type="EMBL" id="GMH52449.1"/>
    </source>
</evidence>
<gene>
    <name evidence="1" type="ORF">TrST_g5612</name>
</gene>
<evidence type="ECO:0000313" key="2">
    <source>
        <dbReference type="Proteomes" id="UP001165085"/>
    </source>
</evidence>
<accession>A0A9W6ZL22</accession>
<proteinExistence type="predicted"/>
<sequence>MTLCLNCSNTDGCASDDDSLEFEVPVSTCFSPTELYPDSGDVWGEFDILDECNERGVKRVIYDSKNGTCLGDITDTYILQYDKCLGPFGAPRPWGVFECSES</sequence>
<reference evidence="2" key="1">
    <citation type="journal article" date="2023" name="Commun. Biol.">
        <title>Genome analysis of Parmales, the sister group of diatoms, reveals the evolutionary specialization of diatoms from phago-mixotrophs to photoautotrophs.</title>
        <authorList>
            <person name="Ban H."/>
            <person name="Sato S."/>
            <person name="Yoshikawa S."/>
            <person name="Yamada K."/>
            <person name="Nakamura Y."/>
            <person name="Ichinomiya M."/>
            <person name="Sato N."/>
            <person name="Blanc-Mathieu R."/>
            <person name="Endo H."/>
            <person name="Kuwata A."/>
            <person name="Ogata H."/>
        </authorList>
    </citation>
    <scope>NUCLEOTIDE SEQUENCE [LARGE SCALE GENOMIC DNA]</scope>
    <source>
        <strain evidence="2">NIES 3701</strain>
    </source>
</reference>
<dbReference type="Proteomes" id="UP001165085">
    <property type="component" value="Unassembled WGS sequence"/>
</dbReference>